<evidence type="ECO:0000313" key="3">
    <source>
        <dbReference type="Proteomes" id="UP000005240"/>
    </source>
</evidence>
<proteinExistence type="predicted"/>
<dbReference type="EMBL" id="ADAS02000009">
    <property type="protein sequence ID" value="OAV98020.1"/>
    <property type="molecule type" value="Genomic_DNA"/>
</dbReference>
<dbReference type="VEuPathDB" id="FungiDB:PTTG_25764"/>
<sequence length="227" mass="25231">MKLNLDNLDFSLLKVLTILHLGNVNLLIYPVEIVAALADRTSALKWSYKILEPDEFDKDTITLANDTFCLFVDAVHKLSQDATVLLVLTMAKENLAIVMVIDSPRETASSAVVSLKFDKVPKRNKRARATIFANCPPPPKRQNIGLGASMPAPPFSMPQFLSMCHIPLDYQPVQDMIANHNIFHWTLFEGTSNSELRDLGLKWGPAQAILRGVKIASAICEAQETKF</sequence>
<reference evidence="2 3" key="3">
    <citation type="journal article" date="2017" name="G3 (Bethesda)">
        <title>Comparative analysis highlights variable genome content of wheat rusts and divergence of the mating loci.</title>
        <authorList>
            <person name="Cuomo C.A."/>
            <person name="Bakkeren G."/>
            <person name="Khalil H.B."/>
            <person name="Panwar V."/>
            <person name="Joly D."/>
            <person name="Linning R."/>
            <person name="Sakthikumar S."/>
            <person name="Song X."/>
            <person name="Adiconis X."/>
            <person name="Fan L."/>
            <person name="Goldberg J.M."/>
            <person name="Levin J.Z."/>
            <person name="Young S."/>
            <person name="Zeng Q."/>
            <person name="Anikster Y."/>
            <person name="Bruce M."/>
            <person name="Wang M."/>
            <person name="Yin C."/>
            <person name="McCallum B."/>
            <person name="Szabo L.J."/>
            <person name="Hulbert S."/>
            <person name="Chen X."/>
            <person name="Fellers J.P."/>
        </authorList>
    </citation>
    <scope>NUCLEOTIDE SEQUENCE</scope>
    <source>
        <strain evidence="2">isolate 1-1 / race 1 (BBBD)</strain>
        <strain evidence="3">Isolate 1-1 / race 1 (BBBD)</strain>
    </source>
</reference>
<evidence type="ECO:0000313" key="2">
    <source>
        <dbReference type="EnsemblFungi" id="PTTG_25764-t43_1-p1"/>
    </source>
</evidence>
<organism evidence="1">
    <name type="scientific">Puccinia triticina (isolate 1-1 / race 1 (BBBD))</name>
    <name type="common">Brown leaf rust fungus</name>
    <dbReference type="NCBI Taxonomy" id="630390"/>
    <lineage>
        <taxon>Eukaryota</taxon>
        <taxon>Fungi</taxon>
        <taxon>Dikarya</taxon>
        <taxon>Basidiomycota</taxon>
        <taxon>Pucciniomycotina</taxon>
        <taxon>Pucciniomycetes</taxon>
        <taxon>Pucciniales</taxon>
        <taxon>Pucciniaceae</taxon>
        <taxon>Puccinia</taxon>
    </lineage>
</organism>
<reference evidence="1" key="2">
    <citation type="submission" date="2016-05" db="EMBL/GenBank/DDBJ databases">
        <title>Comparative analysis highlights variable genome content of wheat rusts and divergence of the mating loci.</title>
        <authorList>
            <person name="Cuomo C.A."/>
            <person name="Bakkeren G."/>
            <person name="Szabo L."/>
            <person name="Khalil H."/>
            <person name="Joly D."/>
            <person name="Goldberg J."/>
            <person name="Young S."/>
            <person name="Zeng Q."/>
            <person name="Fellers J."/>
        </authorList>
    </citation>
    <scope>NUCLEOTIDE SEQUENCE [LARGE SCALE GENOMIC DNA]</scope>
    <source>
        <strain evidence="1">1-1 BBBD Race 1</strain>
    </source>
</reference>
<protein>
    <submittedName>
        <fullName evidence="1 2">Uncharacterized protein</fullName>
    </submittedName>
</protein>
<gene>
    <name evidence="1" type="ORF">PTTG_25764</name>
</gene>
<dbReference type="EnsemblFungi" id="PTTG_25764-t43_1">
    <property type="protein sequence ID" value="PTTG_25764-t43_1-p1"/>
    <property type="gene ID" value="PTTG_25764"/>
</dbReference>
<accession>A0A180GZ57</accession>
<dbReference type="OrthoDB" id="2496889at2759"/>
<reference evidence="2" key="4">
    <citation type="submission" date="2025-05" db="UniProtKB">
        <authorList>
            <consortium name="EnsemblFungi"/>
        </authorList>
    </citation>
    <scope>IDENTIFICATION</scope>
    <source>
        <strain evidence="2">isolate 1-1 / race 1 (BBBD)</strain>
    </source>
</reference>
<name>A0A180GZ57_PUCT1</name>
<reference evidence="1" key="1">
    <citation type="submission" date="2009-11" db="EMBL/GenBank/DDBJ databases">
        <authorList>
            <consortium name="The Broad Institute Genome Sequencing Platform"/>
            <person name="Ward D."/>
            <person name="Feldgarden M."/>
            <person name="Earl A."/>
            <person name="Young S.K."/>
            <person name="Zeng Q."/>
            <person name="Koehrsen M."/>
            <person name="Alvarado L."/>
            <person name="Berlin A."/>
            <person name="Bochicchio J."/>
            <person name="Borenstein D."/>
            <person name="Chapman S.B."/>
            <person name="Chen Z."/>
            <person name="Engels R."/>
            <person name="Freedman E."/>
            <person name="Gellesch M."/>
            <person name="Goldberg J."/>
            <person name="Griggs A."/>
            <person name="Gujja S."/>
            <person name="Heilman E."/>
            <person name="Heiman D."/>
            <person name="Hepburn T."/>
            <person name="Howarth C."/>
            <person name="Jen D."/>
            <person name="Larson L."/>
            <person name="Lewis B."/>
            <person name="Mehta T."/>
            <person name="Park D."/>
            <person name="Pearson M."/>
            <person name="Roberts A."/>
            <person name="Saif S."/>
            <person name="Shea T."/>
            <person name="Shenoy N."/>
            <person name="Sisk P."/>
            <person name="Stolte C."/>
            <person name="Sykes S."/>
            <person name="Thomson T."/>
            <person name="Walk T."/>
            <person name="White J."/>
            <person name="Yandava C."/>
            <person name="Izard J."/>
            <person name="Baranova O.V."/>
            <person name="Blanton J.M."/>
            <person name="Tanner A.C."/>
            <person name="Dewhirst F.E."/>
            <person name="Haas B."/>
            <person name="Nusbaum C."/>
            <person name="Birren B."/>
        </authorList>
    </citation>
    <scope>NUCLEOTIDE SEQUENCE [LARGE SCALE GENOMIC DNA]</scope>
    <source>
        <strain evidence="1">1-1 BBBD Race 1</strain>
    </source>
</reference>
<dbReference type="Proteomes" id="UP000005240">
    <property type="component" value="Unassembled WGS sequence"/>
</dbReference>
<keyword evidence="3" id="KW-1185">Reference proteome</keyword>
<evidence type="ECO:0000313" key="1">
    <source>
        <dbReference type="EMBL" id="OAV98020.1"/>
    </source>
</evidence>
<dbReference type="AlphaFoldDB" id="A0A180GZ57"/>